<dbReference type="Gene3D" id="3.40.50.300">
    <property type="entry name" value="P-loop containing nucleotide triphosphate hydrolases"/>
    <property type="match status" value="2"/>
</dbReference>
<evidence type="ECO:0000259" key="2">
    <source>
        <dbReference type="Pfam" id="PF13304"/>
    </source>
</evidence>
<dbReference type="SUPFAM" id="SSF52540">
    <property type="entry name" value="P-loop containing nucleoside triphosphate hydrolases"/>
    <property type="match status" value="1"/>
</dbReference>
<dbReference type="Pfam" id="PF20469">
    <property type="entry name" value="OLD-like_TOPRIM"/>
    <property type="match status" value="1"/>
</dbReference>
<evidence type="ECO:0000313" key="4">
    <source>
        <dbReference type="EMBL" id="GAA4459080.1"/>
    </source>
</evidence>
<sequence>MVIVVRGNFGNNLAIMQISSVTLCNFRCFGPEPTTIKLDDVTALIGGNGAGKSATMIGLARLFGLTKSERTIRADDFFLPAGISRNDAELETLELWIDVRLDFPELGAPGNDQTVAQHFKQMLVDSPGERPYCRMRLAATWTKGNLPEGEIEQSLTWVRQAGSFSDPVDPRQCKRVEPYERQRIHVHYVPGARDPTKHVAVSSGSLLKRLLDAAVWNDGLEQIVGQAVEGLSQSFAAEPAINELRTQLNNSWKALCNSSRFIEVALDLESRSLQDLVSSFSARMQTANDGETVPVDRLSDGLRSLLYFAIIESAFKIEQDAMDESRPSTFDADSLAPPELTLFAIEEPETHLAPHLLGRVLKMFRRIAGSPRAQAVFSSHSASVLSRIEPQEVRHLRLRPEDAVTQVSMIELPEDGTEADKFVREAVRAFPELYFARLVVLGEGDSEQVVLARLLQANELESDPNVISVVPLGGRHVNHLWRLLNSLSIPYLTLLDLDCEREGGGWGRIHYVCNQLRLLGYGDEFITLAQLVTMPSADVADATLNSWIAHLEKFGVYFSTPLDLDFSMLRSFTAQYSAIASGNPHAFAVDDATKKTAQLTSLLDAVLGLKTGASKVYTERDIDLFRWYRYFFLNGSKPATHMAALSQINDELLIQNCPSELSRFFSAIKQRIGNG</sequence>
<dbReference type="InterPro" id="IPR027417">
    <property type="entry name" value="P-loop_NTPase"/>
</dbReference>
<dbReference type="EMBL" id="BAABGA010000047">
    <property type="protein sequence ID" value="GAA4459080.1"/>
    <property type="molecule type" value="Genomic_DNA"/>
</dbReference>
<feature type="domain" description="Endonuclease GajA/Old nuclease/RecF-like AAA" evidence="1">
    <location>
        <begin position="16"/>
        <end position="98"/>
    </location>
</feature>
<evidence type="ECO:0000313" key="5">
    <source>
        <dbReference type="Proteomes" id="UP001500840"/>
    </source>
</evidence>
<dbReference type="Pfam" id="PF13175">
    <property type="entry name" value="AAA_15"/>
    <property type="match status" value="1"/>
</dbReference>
<dbReference type="CDD" id="cd01026">
    <property type="entry name" value="TOPRIM_OLD"/>
    <property type="match status" value="1"/>
</dbReference>
<dbReference type="PANTHER" id="PTHR43581:SF4">
    <property type="entry name" value="ATP_GTP PHOSPHATASE"/>
    <property type="match status" value="1"/>
</dbReference>
<dbReference type="InterPro" id="IPR051396">
    <property type="entry name" value="Bact_Antivir_Def_Nuclease"/>
</dbReference>
<evidence type="ECO:0000259" key="3">
    <source>
        <dbReference type="Pfam" id="PF20469"/>
    </source>
</evidence>
<organism evidence="4 5">
    <name type="scientific">Novipirellula rosea</name>
    <dbReference type="NCBI Taxonomy" id="1031540"/>
    <lineage>
        <taxon>Bacteria</taxon>
        <taxon>Pseudomonadati</taxon>
        <taxon>Planctomycetota</taxon>
        <taxon>Planctomycetia</taxon>
        <taxon>Pirellulales</taxon>
        <taxon>Pirellulaceae</taxon>
        <taxon>Novipirellula</taxon>
    </lineage>
</organism>
<reference evidence="5" key="1">
    <citation type="journal article" date="2019" name="Int. J. Syst. Evol. Microbiol.">
        <title>The Global Catalogue of Microorganisms (GCM) 10K type strain sequencing project: providing services to taxonomists for standard genome sequencing and annotation.</title>
        <authorList>
            <consortium name="The Broad Institute Genomics Platform"/>
            <consortium name="The Broad Institute Genome Sequencing Center for Infectious Disease"/>
            <person name="Wu L."/>
            <person name="Ma J."/>
        </authorList>
    </citation>
    <scope>NUCLEOTIDE SEQUENCE [LARGE SCALE GENOMIC DNA]</scope>
    <source>
        <strain evidence="5">JCM 17759</strain>
    </source>
</reference>
<protein>
    <submittedName>
        <fullName evidence="4">AAA family ATPase</fullName>
    </submittedName>
</protein>
<dbReference type="Pfam" id="PF13304">
    <property type="entry name" value="AAA_21"/>
    <property type="match status" value="1"/>
</dbReference>
<keyword evidence="5" id="KW-1185">Reference proteome</keyword>
<proteinExistence type="predicted"/>
<accession>A0ABP8N3Q8</accession>
<dbReference type="InterPro" id="IPR003959">
    <property type="entry name" value="ATPase_AAA_core"/>
</dbReference>
<dbReference type="PANTHER" id="PTHR43581">
    <property type="entry name" value="ATP/GTP PHOSPHATASE"/>
    <property type="match status" value="1"/>
</dbReference>
<dbReference type="InterPro" id="IPR034139">
    <property type="entry name" value="TOPRIM_OLD"/>
</dbReference>
<feature type="domain" description="ATPase AAA-type core" evidence="2">
    <location>
        <begin position="223"/>
        <end position="386"/>
    </location>
</feature>
<feature type="domain" description="OLD protein-like TOPRIM" evidence="3">
    <location>
        <begin position="435"/>
        <end position="498"/>
    </location>
</feature>
<comment type="caution">
    <text evidence="4">The sequence shown here is derived from an EMBL/GenBank/DDBJ whole genome shotgun (WGS) entry which is preliminary data.</text>
</comment>
<gene>
    <name evidence="4" type="ORF">GCM10023156_38140</name>
</gene>
<name>A0ABP8N3Q8_9BACT</name>
<evidence type="ECO:0000259" key="1">
    <source>
        <dbReference type="Pfam" id="PF13175"/>
    </source>
</evidence>
<dbReference type="InterPro" id="IPR041685">
    <property type="entry name" value="AAA_GajA/Old/RecF-like"/>
</dbReference>
<dbReference type="Proteomes" id="UP001500840">
    <property type="component" value="Unassembled WGS sequence"/>
</dbReference>